<keyword evidence="7" id="KW-1185">Reference proteome</keyword>
<keyword evidence="4 5" id="KW-0472">Membrane</keyword>
<evidence type="ECO:0000313" key="6">
    <source>
        <dbReference type="EMBL" id="SHH97816.1"/>
    </source>
</evidence>
<dbReference type="Pfam" id="PF09685">
    <property type="entry name" value="MamF_MmsF"/>
    <property type="match status" value="1"/>
</dbReference>
<evidence type="ECO:0000313" key="7">
    <source>
        <dbReference type="Proteomes" id="UP000184079"/>
    </source>
</evidence>
<evidence type="ECO:0000256" key="5">
    <source>
        <dbReference type="SAM" id="Phobius"/>
    </source>
</evidence>
<evidence type="ECO:0000256" key="2">
    <source>
        <dbReference type="ARBA" id="ARBA00022692"/>
    </source>
</evidence>
<comment type="subcellular location">
    <subcellularLocation>
        <location evidence="1">Membrane</location>
        <topology evidence="1">Multi-pass membrane protein</topology>
    </subcellularLocation>
</comment>
<feature type="transmembrane region" description="Helical" evidence="5">
    <location>
        <begin position="68"/>
        <end position="89"/>
    </location>
</feature>
<keyword evidence="3 5" id="KW-1133">Transmembrane helix</keyword>
<keyword evidence="2 5" id="KW-0812">Transmembrane</keyword>
<dbReference type="InterPro" id="IPR019109">
    <property type="entry name" value="MamF_MmsF"/>
</dbReference>
<evidence type="ECO:0000256" key="3">
    <source>
        <dbReference type="ARBA" id="ARBA00022989"/>
    </source>
</evidence>
<proteinExistence type="predicted"/>
<dbReference type="EMBL" id="FQXD01000025">
    <property type="protein sequence ID" value="SHH97816.1"/>
    <property type="molecule type" value="Genomic_DNA"/>
</dbReference>
<evidence type="ECO:0008006" key="8">
    <source>
        <dbReference type="Google" id="ProtNLM"/>
    </source>
</evidence>
<reference evidence="7" key="1">
    <citation type="submission" date="2016-11" db="EMBL/GenBank/DDBJ databases">
        <authorList>
            <person name="Varghese N."/>
            <person name="Submissions S."/>
        </authorList>
    </citation>
    <scope>NUCLEOTIDE SEQUENCE [LARGE SCALE GENOMIC DNA]</scope>
    <source>
        <strain evidence="7">CGMCC 1.6496</strain>
    </source>
</reference>
<dbReference type="Proteomes" id="UP000184079">
    <property type="component" value="Unassembled WGS sequence"/>
</dbReference>
<dbReference type="RefSeq" id="WP_073013107.1">
    <property type="nucleotide sequence ID" value="NZ_FQXD01000025.1"/>
</dbReference>
<protein>
    <recommendedName>
        <fullName evidence="8">DUF4870 domain-containing protein</fullName>
    </recommendedName>
</protein>
<accession>A0A1M5XDF8</accession>
<evidence type="ECO:0000256" key="1">
    <source>
        <dbReference type="ARBA" id="ARBA00004141"/>
    </source>
</evidence>
<feature type="transmembrane region" description="Helical" evidence="5">
    <location>
        <begin position="41"/>
        <end position="62"/>
    </location>
</feature>
<organism evidence="6 7">
    <name type="scientific">Virgibacillus chiguensis</name>
    <dbReference type="NCBI Taxonomy" id="411959"/>
    <lineage>
        <taxon>Bacteria</taxon>
        <taxon>Bacillati</taxon>
        <taxon>Bacillota</taxon>
        <taxon>Bacilli</taxon>
        <taxon>Bacillales</taxon>
        <taxon>Bacillaceae</taxon>
        <taxon>Virgibacillus</taxon>
    </lineage>
</organism>
<evidence type="ECO:0000256" key="4">
    <source>
        <dbReference type="ARBA" id="ARBA00023136"/>
    </source>
</evidence>
<dbReference type="AlphaFoldDB" id="A0A1M5XDF8"/>
<name>A0A1M5XDF8_9BACI</name>
<gene>
    <name evidence="6" type="ORF">SAMN05421807_1255</name>
</gene>
<sequence>MKSEHILSSLCYFSVFFAPFIFPIVVYFLSDRGIKNHAKSALFIHLIPAITVIGAFIALLISNLNENVTTLAIATVVVINAYYFILNLVKGVKVLQGGSTA</sequence>
<dbReference type="OrthoDB" id="2328241at2"/>
<feature type="transmembrane region" description="Helical" evidence="5">
    <location>
        <begin position="6"/>
        <end position="29"/>
    </location>
</feature>